<dbReference type="PANTHER" id="PTHR43685">
    <property type="entry name" value="GLYCOSYLTRANSFERASE"/>
    <property type="match status" value="1"/>
</dbReference>
<protein>
    <recommendedName>
        <fullName evidence="1">Glycosyltransferase 2-like domain-containing protein</fullName>
    </recommendedName>
</protein>
<dbReference type="Gene3D" id="3.90.550.10">
    <property type="entry name" value="Spore Coat Polysaccharide Biosynthesis Protein SpsA, Chain A"/>
    <property type="match status" value="1"/>
</dbReference>
<feature type="domain" description="Glycosyltransferase 2-like" evidence="1">
    <location>
        <begin position="3"/>
        <end position="146"/>
    </location>
</feature>
<organism evidence="2 3">
    <name type="scientific">Fictibacillus phosphorivorans</name>
    <dbReference type="NCBI Taxonomy" id="1221500"/>
    <lineage>
        <taxon>Bacteria</taxon>
        <taxon>Bacillati</taxon>
        <taxon>Bacillota</taxon>
        <taxon>Bacilli</taxon>
        <taxon>Bacillales</taxon>
        <taxon>Fictibacillaceae</taxon>
        <taxon>Fictibacillus</taxon>
    </lineage>
</organism>
<evidence type="ECO:0000313" key="3">
    <source>
        <dbReference type="Proteomes" id="UP000076623"/>
    </source>
</evidence>
<dbReference type="Pfam" id="PF00535">
    <property type="entry name" value="Glycos_transf_2"/>
    <property type="match status" value="1"/>
</dbReference>
<dbReference type="KEGG" id="fpn:ABE65_018380"/>
<accession>A0A160IQW2</accession>
<keyword evidence="3" id="KW-1185">Reference proteome</keyword>
<dbReference type="PANTHER" id="PTHR43685:SF2">
    <property type="entry name" value="GLYCOSYLTRANSFERASE 2-LIKE DOMAIN-CONTAINING PROTEIN"/>
    <property type="match status" value="1"/>
</dbReference>
<dbReference type="InterPro" id="IPR050834">
    <property type="entry name" value="Glycosyltransf_2"/>
</dbReference>
<dbReference type="EMBL" id="CP015378">
    <property type="protein sequence ID" value="ANC78656.1"/>
    <property type="molecule type" value="Genomic_DNA"/>
</dbReference>
<evidence type="ECO:0000313" key="2">
    <source>
        <dbReference type="EMBL" id="ANC78656.1"/>
    </source>
</evidence>
<dbReference type="RefSeq" id="WP_066398166.1">
    <property type="nucleotide sequence ID" value="NZ_CP015378.1"/>
</dbReference>
<dbReference type="SUPFAM" id="SSF53448">
    <property type="entry name" value="Nucleotide-diphospho-sugar transferases"/>
    <property type="match status" value="1"/>
</dbReference>
<dbReference type="STRING" id="1221500.ABE65_018380"/>
<dbReference type="AlphaFoldDB" id="A0A160IQW2"/>
<dbReference type="InterPro" id="IPR001173">
    <property type="entry name" value="Glyco_trans_2-like"/>
</dbReference>
<name>A0A160IQW2_9BACL</name>
<dbReference type="Proteomes" id="UP000076623">
    <property type="component" value="Chromosome"/>
</dbReference>
<dbReference type="CDD" id="cd00761">
    <property type="entry name" value="Glyco_tranf_GTA_type"/>
    <property type="match status" value="1"/>
</dbReference>
<reference evidence="2 3" key="1">
    <citation type="submission" date="2016-04" db="EMBL/GenBank/DDBJ databases">
        <title>Complete genome sequence of Fictibacillus phosphorivorans G25-29, a strain toxic to nematodes.</title>
        <authorList>
            <person name="Zheng Z."/>
        </authorList>
    </citation>
    <scope>NUCLEOTIDE SEQUENCE [LARGE SCALE GENOMIC DNA]</scope>
    <source>
        <strain evidence="2 3">G25-29</strain>
    </source>
</reference>
<proteinExistence type="predicted"/>
<sequence>MISIIIPTLGQREQELFRLLDSLSKQTYTDFEVIMVSQDNHEVVEEMLKQHTFTYKHIKLNQKGLSMARNKGLPYITGDYVTFSDDDCWYPEDGLQKVMNAFQEHSSNDVICFKIHDPLLQRDYKNYSTQPKKEISRIDFLRKSSIEIFAKTHCFKNERILFDERFGLGSPYKSGEENIILHDLKAAGFKIAYEPTVVVYHKKRGQEIVNNLDITKKGPLFIRIYGKPLGLILFHLFYLKKWNTINDPINSYKKSLTEIKEYNQTAK</sequence>
<gene>
    <name evidence="2" type="ORF">ABE65_018380</name>
</gene>
<evidence type="ECO:0000259" key="1">
    <source>
        <dbReference type="Pfam" id="PF00535"/>
    </source>
</evidence>
<dbReference type="InterPro" id="IPR029044">
    <property type="entry name" value="Nucleotide-diphossugar_trans"/>
</dbReference>